<dbReference type="GO" id="GO:0000184">
    <property type="term" value="P:nuclear-transcribed mRNA catabolic process, nonsense-mediated decay"/>
    <property type="evidence" value="ECO:0007669"/>
    <property type="project" value="TreeGrafter"/>
</dbReference>
<dbReference type="GO" id="GO:0005697">
    <property type="term" value="C:telomerase holoenzyme complex"/>
    <property type="evidence" value="ECO:0007669"/>
    <property type="project" value="TreeGrafter"/>
</dbReference>
<dbReference type="OrthoDB" id="69928at2759"/>
<feature type="region of interest" description="Disordered" evidence="1">
    <location>
        <begin position="935"/>
        <end position="967"/>
    </location>
</feature>
<dbReference type="GO" id="GO:0042162">
    <property type="term" value="F:telomeric DNA binding"/>
    <property type="evidence" value="ECO:0007669"/>
    <property type="project" value="TreeGrafter"/>
</dbReference>
<feature type="region of interest" description="Disordered" evidence="1">
    <location>
        <begin position="696"/>
        <end position="746"/>
    </location>
</feature>
<dbReference type="GO" id="GO:0070034">
    <property type="term" value="F:telomerase RNA binding"/>
    <property type="evidence" value="ECO:0007669"/>
    <property type="project" value="TreeGrafter"/>
</dbReference>
<proteinExistence type="predicted"/>
<evidence type="ECO:0008006" key="6">
    <source>
        <dbReference type="Google" id="ProtNLM"/>
    </source>
</evidence>
<dbReference type="PANTHER" id="PTHR15696:SF0">
    <property type="entry name" value="TELOMERASE-BINDING PROTEIN EST1A"/>
    <property type="match status" value="1"/>
</dbReference>
<gene>
    <name evidence="4" type="ORF">IWW36_003785</name>
</gene>
<dbReference type="SUPFAM" id="SSF48452">
    <property type="entry name" value="TPR-like"/>
    <property type="match status" value="1"/>
</dbReference>
<dbReference type="Pfam" id="PF10373">
    <property type="entry name" value="EST1_DNA_bind"/>
    <property type="match status" value="1"/>
</dbReference>
<feature type="region of interest" description="Disordered" evidence="1">
    <location>
        <begin position="797"/>
        <end position="819"/>
    </location>
</feature>
<reference evidence="4" key="1">
    <citation type="submission" date="2022-07" db="EMBL/GenBank/DDBJ databases">
        <title>Phylogenomic reconstructions and comparative analyses of Kickxellomycotina fungi.</title>
        <authorList>
            <person name="Reynolds N.K."/>
            <person name="Stajich J.E."/>
            <person name="Barry K."/>
            <person name="Grigoriev I.V."/>
            <person name="Crous P."/>
            <person name="Smith M.E."/>
        </authorList>
    </citation>
    <scope>NUCLEOTIDE SEQUENCE</scope>
    <source>
        <strain evidence="4">NRRL 1566</strain>
    </source>
</reference>
<evidence type="ECO:0000313" key="5">
    <source>
        <dbReference type="Proteomes" id="UP001139887"/>
    </source>
</evidence>
<feature type="region of interest" description="Disordered" evidence="1">
    <location>
        <begin position="1"/>
        <end position="21"/>
    </location>
</feature>
<evidence type="ECO:0000259" key="2">
    <source>
        <dbReference type="Pfam" id="PF10373"/>
    </source>
</evidence>
<evidence type="ECO:0000256" key="1">
    <source>
        <dbReference type="SAM" id="MobiDB-lite"/>
    </source>
</evidence>
<sequence length="1012" mass="110579">MAGVDISAGGTAGAGENDVAQATSTAELTRMIRRTGEALDRAMAGPNADYFGAQMESLRNDSVELFGRLLVRNPYSSHRKDAVSKMWFRAFYPTIEQYRANIRQFEAMLAQGGSHSSTNGDNAQAGDAAAAMEVRRELSKWRARFQTFLQAAAGTLQRLVTELAEAHTLAALAGEHSAVLDHRTLTTHVYGIDVAAGLRSELHPALTPVQRAAAAIVARLLTHLGDLARYGVLHTGRKTSTDGADNTWRAAKGFYRSAVRMAPHRGQAYNQLAVLFGYERNSVEGVFAYYRALTAQYRFLPAEANLRTMLDGALRAVDASAPNAGDAVAGYMYYEQRMYAKYTHLRYLFAFHQPQTKDPASSLQQRVPQAPPLPRDEAPLAAEIRSASAAFVRGVTSGAIDERAAVIGQAILLFELQLLACLPPDVRESPRYDPRAARLSGVAVAAAVERLCVAVHGALSDSLPRLRGVKRECDLLSRAARRALPLLVPALLWLLSACVRVARDANSRDCLDGIHVTLLKAQVFVAVRESGLLDAIARLKQSMEDARSRIGQQVPSAAIAAALTWAQAQQSMDTVAVRLWAANYAPAKHTLRTEDDLLLGWQLPDGSVWGRVPSEPSASQESAAVPISGDIQWTRWQQLYCLLGLVHEALPQVLDIVDSSAEAQAAKAEAEFAQGVCSDDDDDDQEDTETICFQVRPSVPFQQSTSQKDSQRESVRSPSDTQSIPPTPEKQLAKQKQLQGGKDQVPAVPASVLSKLQQTVITDKEQMKESGVRRQAITPLVDTERDEVVNAANMRAQQPPRQAIGAQRTTVPSSVATSGPVATSSDAFYSMQTGLTQPSYGQSAISAWQQYQIEYQRKLALQQQLEQQHRIQQQLLHQLMATQQPQQQQQYYPMPDHQLYRGTTSMPYSANNPSSIYSQYSTLCTMATPTSTQYYPQQQQQQQAGPSLHPSLSMSSVGSGGFHPWMSPSQVAGNNNNVMKSADDSNEFGLLPPVIPSSVDRQSLVNGRKVNY</sequence>
<organism evidence="4 5">
    <name type="scientific">Coemansia brasiliensis</name>
    <dbReference type="NCBI Taxonomy" id="2650707"/>
    <lineage>
        <taxon>Eukaryota</taxon>
        <taxon>Fungi</taxon>
        <taxon>Fungi incertae sedis</taxon>
        <taxon>Zoopagomycota</taxon>
        <taxon>Kickxellomycotina</taxon>
        <taxon>Kickxellomycetes</taxon>
        <taxon>Kickxellales</taxon>
        <taxon>Kickxellaceae</taxon>
        <taxon>Coemansia</taxon>
    </lineage>
</organism>
<dbReference type="AlphaFoldDB" id="A0A9W8I731"/>
<dbReference type="InterPro" id="IPR018834">
    <property type="entry name" value="DNA/RNA-bd_Est1-type"/>
</dbReference>
<comment type="caution">
    <text evidence="4">The sequence shown here is derived from an EMBL/GenBank/DDBJ whole genome shotgun (WGS) entry which is preliminary data.</text>
</comment>
<dbReference type="Pfam" id="PF10374">
    <property type="entry name" value="EST1"/>
    <property type="match status" value="1"/>
</dbReference>
<feature type="domain" description="DNA/RNA-binding" evidence="2">
    <location>
        <begin position="251"/>
        <end position="323"/>
    </location>
</feature>
<evidence type="ECO:0000313" key="4">
    <source>
        <dbReference type="EMBL" id="KAJ2847578.1"/>
    </source>
</evidence>
<dbReference type="EMBL" id="JANBUW010000292">
    <property type="protein sequence ID" value="KAJ2847578.1"/>
    <property type="molecule type" value="Genomic_DNA"/>
</dbReference>
<accession>A0A9W8I731</accession>
<dbReference type="PANTHER" id="PTHR15696">
    <property type="entry name" value="SMG-7 SUPPRESSOR WITH MORPHOLOGICAL EFFECT ON GENITALIA PROTEIN 7"/>
    <property type="match status" value="1"/>
</dbReference>
<dbReference type="InterPro" id="IPR011990">
    <property type="entry name" value="TPR-like_helical_dom_sf"/>
</dbReference>
<dbReference type="Proteomes" id="UP001139887">
    <property type="component" value="Unassembled WGS sequence"/>
</dbReference>
<feature type="domain" description="Telomerase activating protein Est1-like N-terminal" evidence="3">
    <location>
        <begin position="84"/>
        <end position="232"/>
    </location>
</feature>
<keyword evidence="5" id="KW-1185">Reference proteome</keyword>
<name>A0A9W8I731_9FUNG</name>
<feature type="compositionally biased region" description="Polar residues" evidence="1">
    <location>
        <begin position="807"/>
        <end position="819"/>
    </location>
</feature>
<dbReference type="InterPro" id="IPR019458">
    <property type="entry name" value="Est1-like_N"/>
</dbReference>
<dbReference type="InterPro" id="IPR045153">
    <property type="entry name" value="Est1/Ebs1-like"/>
</dbReference>
<evidence type="ECO:0000259" key="3">
    <source>
        <dbReference type="Pfam" id="PF10374"/>
    </source>
</evidence>
<dbReference type="Gene3D" id="1.25.40.10">
    <property type="entry name" value="Tetratricopeptide repeat domain"/>
    <property type="match status" value="1"/>
</dbReference>
<protein>
    <recommendedName>
        <fullName evidence="6">Telomerase activating protein Est1-like N-terminal domain-containing protein</fullName>
    </recommendedName>
</protein>